<evidence type="ECO:0000256" key="3">
    <source>
        <dbReference type="ARBA" id="ARBA00022792"/>
    </source>
</evidence>
<reference evidence="12" key="1">
    <citation type="submission" date="2025-08" db="UniProtKB">
        <authorList>
            <consortium name="RefSeq"/>
        </authorList>
    </citation>
    <scope>IDENTIFICATION</scope>
    <source>
        <tissue evidence="12">Entire body</tissue>
    </source>
</reference>
<dbReference type="PANTHER" id="PTHR12383:SF16">
    <property type="entry name" value="MITOCHONDRIAL INNER MEMBRANE PROTEASE SUBUNIT 1"/>
    <property type="match status" value="1"/>
</dbReference>
<keyword evidence="9 12" id="KW-0645">Protease</keyword>
<feature type="domain" description="Peptidase S26" evidence="10">
    <location>
        <begin position="15"/>
        <end position="95"/>
    </location>
</feature>
<dbReference type="GeneID" id="108737771"/>
<dbReference type="STRING" id="224129.A0A1W4X223"/>
<evidence type="ECO:0000256" key="2">
    <source>
        <dbReference type="ARBA" id="ARBA00011805"/>
    </source>
</evidence>
<dbReference type="GO" id="GO:0042720">
    <property type="term" value="C:mitochondrial inner membrane peptidase complex"/>
    <property type="evidence" value="ECO:0007669"/>
    <property type="project" value="TreeGrafter"/>
</dbReference>
<keyword evidence="5 9" id="KW-0496">Mitochondrion</keyword>
<dbReference type="Proteomes" id="UP000192223">
    <property type="component" value="Unplaced"/>
</dbReference>
<dbReference type="InterPro" id="IPR019533">
    <property type="entry name" value="Peptidase_S26"/>
</dbReference>
<dbReference type="PANTHER" id="PTHR12383">
    <property type="entry name" value="PROTEASE FAMILY S26 MITOCHONDRIAL INNER MEMBRANE PROTEASE-RELATED"/>
    <property type="match status" value="1"/>
</dbReference>
<dbReference type="RefSeq" id="XP_018326370.1">
    <property type="nucleotide sequence ID" value="XM_018470868.2"/>
</dbReference>
<dbReference type="KEGG" id="apln:108737771"/>
<evidence type="ECO:0000256" key="8">
    <source>
        <dbReference type="PIRSR" id="PIRSR600223-1"/>
    </source>
</evidence>
<dbReference type="EC" id="3.4.21.-" evidence="9"/>
<sequence length="149" mass="16697">MRPVLRKIIGSVADIVKYACIVHCTLEYVGDFVICSGPSMEPTLHTNDVLLTEHFTPRLRDIKRGDILIVKCPTECEQLICKRVTALPGDKVQVGYQSSVVIPMGHMWLEGDNYFNSLDSRSYGPVPQGLVRGRALMKVWPFSSAYVLK</sequence>
<dbReference type="SUPFAM" id="SSF51306">
    <property type="entry name" value="LexA/Signal peptidase"/>
    <property type="match status" value="1"/>
</dbReference>
<dbReference type="CDD" id="cd06530">
    <property type="entry name" value="S26_SPase_I"/>
    <property type="match status" value="1"/>
</dbReference>
<dbReference type="InterPro" id="IPR000223">
    <property type="entry name" value="Pept_S26A_signal_pept_1"/>
</dbReference>
<protein>
    <recommendedName>
        <fullName evidence="9">Mitochondrial inner membrane protease subunit</fullName>
        <ecNumber evidence="9">3.4.21.-</ecNumber>
    </recommendedName>
</protein>
<evidence type="ECO:0000256" key="6">
    <source>
        <dbReference type="ARBA" id="ARBA00023136"/>
    </source>
</evidence>
<accession>A0A1W4X223</accession>
<dbReference type="OrthoDB" id="308440at2759"/>
<dbReference type="Pfam" id="PF10502">
    <property type="entry name" value="Peptidase_S26"/>
    <property type="match status" value="2"/>
</dbReference>
<dbReference type="GO" id="GO:0006627">
    <property type="term" value="P:protein processing involved in protein targeting to mitochondrion"/>
    <property type="evidence" value="ECO:0007669"/>
    <property type="project" value="TreeGrafter"/>
</dbReference>
<feature type="domain" description="Peptidase S26" evidence="10">
    <location>
        <begin position="98"/>
        <end position="140"/>
    </location>
</feature>
<evidence type="ECO:0000313" key="11">
    <source>
        <dbReference type="Proteomes" id="UP000192223"/>
    </source>
</evidence>
<dbReference type="NCBIfam" id="TIGR02227">
    <property type="entry name" value="sigpep_I_bact"/>
    <property type="match status" value="1"/>
</dbReference>
<proteinExistence type="inferred from homology"/>
<evidence type="ECO:0000256" key="4">
    <source>
        <dbReference type="ARBA" id="ARBA00022801"/>
    </source>
</evidence>
<name>A0A1W4X223_AGRPL</name>
<evidence type="ECO:0000256" key="5">
    <source>
        <dbReference type="ARBA" id="ARBA00023128"/>
    </source>
</evidence>
<dbReference type="FunCoup" id="A0A1W4X223">
    <property type="interactions" value="1193"/>
</dbReference>
<keyword evidence="3 9" id="KW-0999">Mitochondrion inner membrane</keyword>
<keyword evidence="11" id="KW-1185">Reference proteome</keyword>
<comment type="subunit">
    <text evidence="2">Heterodimer of 2 subunits, IMMPL1 and IMMPL2.</text>
</comment>
<evidence type="ECO:0000259" key="10">
    <source>
        <dbReference type="Pfam" id="PF10502"/>
    </source>
</evidence>
<dbReference type="GO" id="GO:0006465">
    <property type="term" value="P:signal peptide processing"/>
    <property type="evidence" value="ECO:0007669"/>
    <property type="project" value="InterPro"/>
</dbReference>
<comment type="similarity">
    <text evidence="7">Belongs to the peptidase S26 family. IMP1 subfamily.</text>
</comment>
<feature type="active site" evidence="8">
    <location>
        <position position="39"/>
    </location>
</feature>
<dbReference type="AlphaFoldDB" id="A0A1W4X223"/>
<feature type="active site" evidence="8">
    <location>
        <position position="82"/>
    </location>
</feature>
<dbReference type="InterPro" id="IPR036286">
    <property type="entry name" value="LexA/Signal_pep-like_sf"/>
</dbReference>
<dbReference type="PROSITE" id="PS00760">
    <property type="entry name" value="SPASE_I_2"/>
    <property type="match status" value="1"/>
</dbReference>
<keyword evidence="6" id="KW-0472">Membrane</keyword>
<dbReference type="InterPro" id="IPR052064">
    <property type="entry name" value="Mito_IMP1_subunit"/>
</dbReference>
<dbReference type="Gene3D" id="2.10.109.10">
    <property type="entry name" value="Umud Fragment, subunit A"/>
    <property type="match status" value="1"/>
</dbReference>
<dbReference type="InParanoid" id="A0A1W4X223"/>
<evidence type="ECO:0000256" key="1">
    <source>
        <dbReference type="ARBA" id="ARBA00004273"/>
    </source>
</evidence>
<evidence type="ECO:0000256" key="7">
    <source>
        <dbReference type="ARBA" id="ARBA00038445"/>
    </source>
</evidence>
<evidence type="ECO:0000313" key="12">
    <source>
        <dbReference type="RefSeq" id="XP_018326370.1"/>
    </source>
</evidence>
<organism evidence="11 12">
    <name type="scientific">Agrilus planipennis</name>
    <name type="common">Emerald ash borer</name>
    <name type="synonym">Agrilus marcopoli</name>
    <dbReference type="NCBI Taxonomy" id="224129"/>
    <lineage>
        <taxon>Eukaryota</taxon>
        <taxon>Metazoa</taxon>
        <taxon>Ecdysozoa</taxon>
        <taxon>Arthropoda</taxon>
        <taxon>Hexapoda</taxon>
        <taxon>Insecta</taxon>
        <taxon>Pterygota</taxon>
        <taxon>Neoptera</taxon>
        <taxon>Endopterygota</taxon>
        <taxon>Coleoptera</taxon>
        <taxon>Polyphaga</taxon>
        <taxon>Elateriformia</taxon>
        <taxon>Buprestoidea</taxon>
        <taxon>Buprestidae</taxon>
        <taxon>Agrilinae</taxon>
        <taxon>Agrilus</taxon>
    </lineage>
</organism>
<evidence type="ECO:0000256" key="9">
    <source>
        <dbReference type="RuleBase" id="RU362041"/>
    </source>
</evidence>
<dbReference type="PRINTS" id="PR00727">
    <property type="entry name" value="LEADERPTASE"/>
</dbReference>
<keyword evidence="4 9" id="KW-0378">Hydrolase</keyword>
<dbReference type="GO" id="GO:0004252">
    <property type="term" value="F:serine-type endopeptidase activity"/>
    <property type="evidence" value="ECO:0007669"/>
    <property type="project" value="InterPro"/>
</dbReference>
<comment type="subcellular location">
    <subcellularLocation>
        <location evidence="1 9">Mitochondrion inner membrane</location>
    </subcellularLocation>
</comment>
<dbReference type="InterPro" id="IPR019757">
    <property type="entry name" value="Pept_S26A_signal_pept_1_Lys-AS"/>
</dbReference>
<gene>
    <name evidence="12" type="primary">LOC108737771</name>
</gene>